<reference evidence="2" key="1">
    <citation type="journal article" date="2022" name="bioRxiv">
        <title>Sequencing and chromosome-scale assembly of the giantPleurodeles waltlgenome.</title>
        <authorList>
            <person name="Brown T."/>
            <person name="Elewa A."/>
            <person name="Iarovenko S."/>
            <person name="Subramanian E."/>
            <person name="Araus A.J."/>
            <person name="Petzold A."/>
            <person name="Susuki M."/>
            <person name="Suzuki K.-i.T."/>
            <person name="Hayashi T."/>
            <person name="Toyoda A."/>
            <person name="Oliveira C."/>
            <person name="Osipova E."/>
            <person name="Leigh N.D."/>
            <person name="Simon A."/>
            <person name="Yun M.H."/>
        </authorList>
    </citation>
    <scope>NUCLEOTIDE SEQUENCE</scope>
    <source>
        <strain evidence="2">20211129_DDA</strain>
        <tissue evidence="2">Liver</tissue>
    </source>
</reference>
<organism evidence="2 3">
    <name type="scientific">Pleurodeles waltl</name>
    <name type="common">Iberian ribbed newt</name>
    <dbReference type="NCBI Taxonomy" id="8319"/>
    <lineage>
        <taxon>Eukaryota</taxon>
        <taxon>Metazoa</taxon>
        <taxon>Chordata</taxon>
        <taxon>Craniata</taxon>
        <taxon>Vertebrata</taxon>
        <taxon>Euteleostomi</taxon>
        <taxon>Amphibia</taxon>
        <taxon>Batrachia</taxon>
        <taxon>Caudata</taxon>
        <taxon>Salamandroidea</taxon>
        <taxon>Salamandridae</taxon>
        <taxon>Pleurodelinae</taxon>
        <taxon>Pleurodeles</taxon>
    </lineage>
</organism>
<feature type="compositionally biased region" description="Low complexity" evidence="1">
    <location>
        <begin position="1"/>
        <end position="18"/>
    </location>
</feature>
<dbReference type="AlphaFoldDB" id="A0AAV7NVH7"/>
<keyword evidence="3" id="KW-1185">Reference proteome</keyword>
<gene>
    <name evidence="2" type="ORF">NDU88_008273</name>
</gene>
<evidence type="ECO:0000313" key="3">
    <source>
        <dbReference type="Proteomes" id="UP001066276"/>
    </source>
</evidence>
<accession>A0AAV7NVH7</accession>
<dbReference type="Proteomes" id="UP001066276">
    <property type="component" value="Chromosome 8"/>
</dbReference>
<protein>
    <submittedName>
        <fullName evidence="2">Uncharacterized protein</fullName>
    </submittedName>
</protein>
<evidence type="ECO:0000256" key="1">
    <source>
        <dbReference type="SAM" id="MobiDB-lite"/>
    </source>
</evidence>
<feature type="region of interest" description="Disordered" evidence="1">
    <location>
        <begin position="69"/>
        <end position="99"/>
    </location>
</feature>
<proteinExistence type="predicted"/>
<comment type="caution">
    <text evidence="2">The sequence shown here is derived from an EMBL/GenBank/DDBJ whole genome shotgun (WGS) entry which is preliminary data.</text>
</comment>
<feature type="compositionally biased region" description="Polar residues" evidence="1">
    <location>
        <begin position="83"/>
        <end position="94"/>
    </location>
</feature>
<feature type="region of interest" description="Disordered" evidence="1">
    <location>
        <begin position="1"/>
        <end position="28"/>
    </location>
</feature>
<name>A0AAV7NVH7_PLEWA</name>
<sequence>MPEQLPPLRSSLSSQAGGLPPPPHAPDPSGLLPLISEVLLGLSLPLPLLCTNFLCEITSRASKLRPTFAHQKPLPPTKYPLRNSPTNATSTPLTLQPPLENPIALTNTARKAVLRTYPGLRKKLRSEPTWGFAKWRLGLKMAPSKYLPP</sequence>
<evidence type="ECO:0000313" key="2">
    <source>
        <dbReference type="EMBL" id="KAJ1120098.1"/>
    </source>
</evidence>
<dbReference type="EMBL" id="JANPWB010000012">
    <property type="protein sequence ID" value="KAJ1120098.1"/>
    <property type="molecule type" value="Genomic_DNA"/>
</dbReference>